<evidence type="ECO:0000313" key="2">
    <source>
        <dbReference type="EMBL" id="MFC6999420.1"/>
    </source>
</evidence>
<reference evidence="3" key="1">
    <citation type="journal article" date="2019" name="Int. J. Syst. Evol. Microbiol.">
        <title>The Global Catalogue of Microorganisms (GCM) 10K type strain sequencing project: providing services to taxonomists for standard genome sequencing and annotation.</title>
        <authorList>
            <consortium name="The Broad Institute Genomics Platform"/>
            <consortium name="The Broad Institute Genome Sequencing Center for Infectious Disease"/>
            <person name="Wu L."/>
            <person name="Ma J."/>
        </authorList>
    </citation>
    <scope>NUCLEOTIDE SEQUENCE [LARGE SCALE GENOMIC DNA]</scope>
    <source>
        <strain evidence="3">CGMCC 4.7393</strain>
    </source>
</reference>
<protein>
    <recommendedName>
        <fullName evidence="4">Secreted protein</fullName>
    </recommendedName>
</protein>
<evidence type="ECO:0000313" key="3">
    <source>
        <dbReference type="Proteomes" id="UP001596405"/>
    </source>
</evidence>
<evidence type="ECO:0008006" key="4">
    <source>
        <dbReference type="Google" id="ProtNLM"/>
    </source>
</evidence>
<gene>
    <name evidence="2" type="ORF">ACFQHR_17425</name>
</gene>
<proteinExistence type="predicted"/>
<evidence type="ECO:0000256" key="1">
    <source>
        <dbReference type="SAM" id="MobiDB-lite"/>
    </source>
</evidence>
<dbReference type="EMBL" id="JBHSYQ010000015">
    <property type="protein sequence ID" value="MFC6999420.1"/>
    <property type="molecule type" value="Genomic_DNA"/>
</dbReference>
<dbReference type="RefSeq" id="WP_066616013.1">
    <property type="nucleotide sequence ID" value="NZ_JBHSYQ010000015.1"/>
</dbReference>
<name>A0ABW2DQR3_9BACT</name>
<comment type="caution">
    <text evidence="2">The sequence shown here is derived from an EMBL/GenBank/DDBJ whole genome shotgun (WGS) entry which is preliminary data.</text>
</comment>
<accession>A0ABW2DQR3</accession>
<organism evidence="2 3">
    <name type="scientific">Rufibacter roseus</name>
    <dbReference type="NCBI Taxonomy" id="1567108"/>
    <lineage>
        <taxon>Bacteria</taxon>
        <taxon>Pseudomonadati</taxon>
        <taxon>Bacteroidota</taxon>
        <taxon>Cytophagia</taxon>
        <taxon>Cytophagales</taxon>
        <taxon>Hymenobacteraceae</taxon>
        <taxon>Rufibacter</taxon>
    </lineage>
</organism>
<dbReference type="Proteomes" id="UP001596405">
    <property type="component" value="Unassembled WGS sequence"/>
</dbReference>
<keyword evidence="3" id="KW-1185">Reference proteome</keyword>
<feature type="region of interest" description="Disordered" evidence="1">
    <location>
        <begin position="47"/>
        <end position="76"/>
    </location>
</feature>
<sequence length="76" mass="8876">MRALRLLQCVFSLISGKQAKNAQKEKVRLSDYLFSGYFSENRAKTEKNQWAAQEKQRHPTRCKRQPSADGLARRLH</sequence>